<evidence type="ECO:0000313" key="1">
    <source>
        <dbReference type="EMBL" id="KND98746.1"/>
    </source>
</evidence>
<gene>
    <name evidence="1" type="ORF">QG37_04653</name>
</gene>
<organism evidence="1 2">
    <name type="scientific">Candidozyma auris</name>
    <name type="common">Yeast</name>
    <name type="synonym">Candida auris</name>
    <dbReference type="NCBI Taxonomy" id="498019"/>
    <lineage>
        <taxon>Eukaryota</taxon>
        <taxon>Fungi</taxon>
        <taxon>Dikarya</taxon>
        <taxon>Ascomycota</taxon>
        <taxon>Saccharomycotina</taxon>
        <taxon>Pichiomycetes</taxon>
        <taxon>Metschnikowiaceae</taxon>
        <taxon>Candidozyma</taxon>
    </lineage>
</organism>
<accession>A0A0L0NX13</accession>
<dbReference type="EMBL" id="LGST01000031">
    <property type="protein sequence ID" value="KND98746.1"/>
    <property type="molecule type" value="Genomic_DNA"/>
</dbReference>
<reference evidence="2" key="1">
    <citation type="journal article" date="2015" name="BMC Genomics">
        <title>Draft genome of a commonly misdiagnosed multidrug resistant pathogen Candida auris.</title>
        <authorList>
            <person name="Chatterjee S."/>
            <person name="Alampalli S.V."/>
            <person name="Nageshan R.K."/>
            <person name="Chettiar S.T."/>
            <person name="Joshi S."/>
            <person name="Tatu U.S."/>
        </authorList>
    </citation>
    <scope>NUCLEOTIDE SEQUENCE [LARGE SCALE GENOMIC DNA]</scope>
    <source>
        <strain evidence="2">6684</strain>
    </source>
</reference>
<name>A0A0L0NX13_CANAR</name>
<dbReference type="VEuPathDB" id="FungiDB:QG37_04653"/>
<proteinExistence type="predicted"/>
<dbReference type="AlphaFoldDB" id="A0A0L0NX13"/>
<protein>
    <submittedName>
        <fullName evidence="1">Uncharacterized protein</fullName>
    </submittedName>
</protein>
<comment type="caution">
    <text evidence="1">The sequence shown here is derived from an EMBL/GenBank/DDBJ whole genome shotgun (WGS) entry which is preliminary data.</text>
</comment>
<sequence>MVEESETVEGRELDLTQVMVSKEAVRAARSVHLLMGW</sequence>
<evidence type="ECO:0000313" key="2">
    <source>
        <dbReference type="Proteomes" id="UP000037122"/>
    </source>
</evidence>
<dbReference type="Proteomes" id="UP000037122">
    <property type="component" value="Unassembled WGS sequence"/>
</dbReference>